<organism evidence="2 3">
    <name type="scientific">Mycena rosella</name>
    <name type="common">Pink bonnet</name>
    <name type="synonym">Agaricus rosellus</name>
    <dbReference type="NCBI Taxonomy" id="1033263"/>
    <lineage>
        <taxon>Eukaryota</taxon>
        <taxon>Fungi</taxon>
        <taxon>Dikarya</taxon>
        <taxon>Basidiomycota</taxon>
        <taxon>Agaricomycotina</taxon>
        <taxon>Agaricomycetes</taxon>
        <taxon>Agaricomycetidae</taxon>
        <taxon>Agaricales</taxon>
        <taxon>Marasmiineae</taxon>
        <taxon>Mycenaceae</taxon>
        <taxon>Mycena</taxon>
    </lineage>
</organism>
<feature type="region of interest" description="Disordered" evidence="1">
    <location>
        <begin position="202"/>
        <end position="232"/>
    </location>
</feature>
<name>A0AAD7CGY9_MYCRO</name>
<keyword evidence="3" id="KW-1185">Reference proteome</keyword>
<feature type="compositionally biased region" description="Basic and acidic residues" evidence="1">
    <location>
        <begin position="41"/>
        <end position="67"/>
    </location>
</feature>
<protein>
    <submittedName>
        <fullName evidence="2">Uncharacterized protein</fullName>
    </submittedName>
</protein>
<gene>
    <name evidence="2" type="ORF">B0H17DRAFT_1272355</name>
</gene>
<sequence>MAMAGTDFLIPVIPSLLSALFASLLSKSKSSSSERISLSVRRQDADREPRRRADLISDGGDQRRTNDGRWTGGHQHGSRGDHRIFCVFWDVRLFCVHFRALDLRVKWSVEWSVDPLASPRPRSRAPQGREAGAVITTWRVACGASNIIMRGGIGLAMVLFSSRKLGLRERKTKRNARRRGRSQAHFEERLCTVDFSPADAPRLRSRRSAEKRGRAQRGDRRRAGARVGSGDLEKKKRGWRGWDGMGVQLCLRAWVYGFEREGSQVHWLSTVLGWRCWNLLDFDDVKILSRRGCYSTGAFHVIISLGKDLIALDTYHPGIAPLGVWSNRRPICRGIVIRGLFSTRALERVWLRSSPFSDSFYTPDGSHSDYNPTSNFRINNFTPSSLQTFEHPRFLSNGLEIDRASGRVDEWSSVNIALYLTESPFRESARVILGRSIFDPSTYPTSGYDPADPTLMKVHIRQRADTSTPTTRIIKWVQHLYKIRSPLASPPGRASCAPNRFPLFNHEIQPISGCILFLESVFGVGKTTDRRLAIWKLAMKTTNVLQKAQNDCQEDAEGLGARGALRQRNHTAPALGNPSAKLGIPHLVSPHKERPPMAINRRRHHEDFILHRPREA</sequence>
<evidence type="ECO:0000313" key="3">
    <source>
        <dbReference type="Proteomes" id="UP001221757"/>
    </source>
</evidence>
<feature type="compositionally biased region" description="Basic and acidic residues" evidence="1">
    <location>
        <begin position="207"/>
        <end position="222"/>
    </location>
</feature>
<comment type="caution">
    <text evidence="2">The sequence shown here is derived from an EMBL/GenBank/DDBJ whole genome shotgun (WGS) entry which is preliminary data.</text>
</comment>
<feature type="region of interest" description="Disordered" evidence="1">
    <location>
        <begin position="571"/>
        <end position="600"/>
    </location>
</feature>
<evidence type="ECO:0000313" key="2">
    <source>
        <dbReference type="EMBL" id="KAJ7648452.1"/>
    </source>
</evidence>
<proteinExistence type="predicted"/>
<dbReference type="EMBL" id="JARKIE010000380">
    <property type="protein sequence ID" value="KAJ7648452.1"/>
    <property type="molecule type" value="Genomic_DNA"/>
</dbReference>
<dbReference type="Proteomes" id="UP001221757">
    <property type="component" value="Unassembled WGS sequence"/>
</dbReference>
<accession>A0AAD7CGY9</accession>
<feature type="region of interest" description="Disordered" evidence="1">
    <location>
        <begin position="36"/>
        <end position="78"/>
    </location>
</feature>
<reference evidence="2" key="1">
    <citation type="submission" date="2023-03" db="EMBL/GenBank/DDBJ databases">
        <title>Massive genome expansion in bonnet fungi (Mycena s.s.) driven by repeated elements and novel gene families across ecological guilds.</title>
        <authorList>
            <consortium name="Lawrence Berkeley National Laboratory"/>
            <person name="Harder C.B."/>
            <person name="Miyauchi S."/>
            <person name="Viragh M."/>
            <person name="Kuo A."/>
            <person name="Thoen E."/>
            <person name="Andreopoulos B."/>
            <person name="Lu D."/>
            <person name="Skrede I."/>
            <person name="Drula E."/>
            <person name="Henrissat B."/>
            <person name="Morin E."/>
            <person name="Kohler A."/>
            <person name="Barry K."/>
            <person name="LaButti K."/>
            <person name="Morin E."/>
            <person name="Salamov A."/>
            <person name="Lipzen A."/>
            <person name="Mereny Z."/>
            <person name="Hegedus B."/>
            <person name="Baldrian P."/>
            <person name="Stursova M."/>
            <person name="Weitz H."/>
            <person name="Taylor A."/>
            <person name="Grigoriev I.V."/>
            <person name="Nagy L.G."/>
            <person name="Martin F."/>
            <person name="Kauserud H."/>
        </authorList>
    </citation>
    <scope>NUCLEOTIDE SEQUENCE</scope>
    <source>
        <strain evidence="2">CBHHK067</strain>
    </source>
</reference>
<dbReference type="AlphaFoldDB" id="A0AAD7CGY9"/>
<evidence type="ECO:0000256" key="1">
    <source>
        <dbReference type="SAM" id="MobiDB-lite"/>
    </source>
</evidence>